<evidence type="ECO:0000313" key="1">
    <source>
        <dbReference type="EMBL" id="DAF86658.1"/>
    </source>
</evidence>
<sequence>MNYIKNKSSTPHKATKKRLVGERWEGLRKIRTVYARGV</sequence>
<accession>A0A8S5TWS4</accession>
<organism evidence="1">
    <name type="scientific">Myoviridae sp. ctXho31</name>
    <dbReference type="NCBI Taxonomy" id="2825122"/>
    <lineage>
        <taxon>Viruses</taxon>
        <taxon>Duplodnaviria</taxon>
        <taxon>Heunggongvirae</taxon>
        <taxon>Uroviricota</taxon>
        <taxon>Caudoviricetes</taxon>
    </lineage>
</organism>
<name>A0A8S5TWS4_9CAUD</name>
<proteinExistence type="predicted"/>
<protein>
    <submittedName>
        <fullName evidence="1">Uncharacterized protein</fullName>
    </submittedName>
</protein>
<dbReference type="EMBL" id="BK015950">
    <property type="protein sequence ID" value="DAF86658.1"/>
    <property type="molecule type" value="Genomic_DNA"/>
</dbReference>
<reference evidence="1" key="1">
    <citation type="journal article" date="2021" name="Proc. Natl. Acad. Sci. U.S.A.">
        <title>A Catalog of Tens of Thousands of Viruses from Human Metagenomes Reveals Hidden Associations with Chronic Diseases.</title>
        <authorList>
            <person name="Tisza M.J."/>
            <person name="Buck C.B."/>
        </authorList>
    </citation>
    <scope>NUCLEOTIDE SEQUENCE</scope>
    <source>
        <strain evidence="1">CtXho31</strain>
    </source>
</reference>